<evidence type="ECO:0000259" key="1">
    <source>
        <dbReference type="Pfam" id="PF00550"/>
    </source>
</evidence>
<name>Q477T6_DECAR</name>
<organism evidence="2">
    <name type="scientific">Dechloromonas aromatica (strain RCB)</name>
    <dbReference type="NCBI Taxonomy" id="159087"/>
    <lineage>
        <taxon>Bacteria</taxon>
        <taxon>Pseudomonadati</taxon>
        <taxon>Pseudomonadota</taxon>
        <taxon>Betaproteobacteria</taxon>
        <taxon>Rhodocyclales</taxon>
        <taxon>Azonexaceae</taxon>
        <taxon>Dechloromonas</taxon>
    </lineage>
</organism>
<dbReference type="EMBL" id="CP000089">
    <property type="protein sequence ID" value="AAZ48895.1"/>
    <property type="molecule type" value="Genomic_DNA"/>
</dbReference>
<dbReference type="eggNOG" id="COG0236">
    <property type="taxonomic scope" value="Bacteria"/>
</dbReference>
<dbReference type="Gene3D" id="1.10.1200.10">
    <property type="entry name" value="ACP-like"/>
    <property type="match status" value="1"/>
</dbReference>
<dbReference type="Pfam" id="PF00550">
    <property type="entry name" value="PP-binding"/>
    <property type="match status" value="1"/>
</dbReference>
<dbReference type="STRING" id="159087.Daro_4169"/>
<sequence>MDSIGLIRDFLKDRLGVEPENVVSGAVLADLGVDSLMMLELMFEFEDRFGIKLSSDLKTPRTVGEMVTLMDGLYSQSKS</sequence>
<protein>
    <submittedName>
        <fullName evidence="2">Phosphopantetheine-binding protein</fullName>
    </submittedName>
</protein>
<dbReference type="OrthoDB" id="7063706at2"/>
<dbReference type="KEGG" id="dar:Daro_4169"/>
<gene>
    <name evidence="2" type="ordered locus">Daro_4169</name>
</gene>
<accession>Q477T6</accession>
<dbReference type="InterPro" id="IPR036736">
    <property type="entry name" value="ACP-like_sf"/>
</dbReference>
<dbReference type="InterPro" id="IPR009081">
    <property type="entry name" value="PP-bd_ACP"/>
</dbReference>
<proteinExistence type="predicted"/>
<evidence type="ECO:0000313" key="2">
    <source>
        <dbReference type="EMBL" id="AAZ48895.1"/>
    </source>
</evidence>
<dbReference type="HOGENOM" id="CLU_108696_3_4_4"/>
<dbReference type="SUPFAM" id="SSF47336">
    <property type="entry name" value="ACP-like"/>
    <property type="match status" value="1"/>
</dbReference>
<dbReference type="AlphaFoldDB" id="Q477T6"/>
<feature type="domain" description="Carrier" evidence="1">
    <location>
        <begin position="7"/>
        <end position="68"/>
    </location>
</feature>
<reference evidence="2" key="1">
    <citation type="submission" date="2005-08" db="EMBL/GenBank/DDBJ databases">
        <title>Complete sequence of Dechloromonas aromatica RCB.</title>
        <authorList>
            <person name="Salinero K.K."/>
            <person name="Copeland A."/>
            <person name="Lucas S."/>
            <person name="Lapidus A."/>
            <person name="Barry K."/>
            <person name="Detter J.C."/>
            <person name="Glavina T."/>
            <person name="Hammon N."/>
            <person name="Israni S."/>
            <person name="Pitluck S."/>
            <person name="Di Bartolo G."/>
            <person name="Trong S."/>
            <person name="Schmutz J."/>
            <person name="Larimer F."/>
            <person name="Land M."/>
            <person name="Ivanova N."/>
            <person name="Richardson P."/>
        </authorList>
    </citation>
    <scope>NUCLEOTIDE SEQUENCE</scope>
    <source>
        <strain evidence="2">RCB</strain>
    </source>
</reference>